<dbReference type="EC" id="2.7.7.65" evidence="3"/>
<sequence length="390" mass="45339">MIFSSALYLFFIAVFNTFTTHILLTRKKSIIFCINAFIITTICAYITNILAEKYIHNPVLLEYVLYLISCLYIVYIHIVFNESISKKIFAMFSIWMFSTICLVVSVKIAQIFTGINEIKYNLEIIYFLRECLQIILLLITYFYIRSPYKDIFNKVSNKTIGFMSLYPLFAFLLLINNYTTSISGLKSLDYTLNMLFLLVFIIMGYVFVFSGISSASRIISMQYRMERLEWTSRSDPLTGLYNRRYIMEKIENEFKRPKKKKFSLVIADIDYFKKINDTYGHDCGDCVLQMISKSLMDNVREQDLVSRWGGEEFLLLLPETEVEGAYTLMNRIKKIIGEQIIEYNGNQVSITMTFGIADSQDYQLIDDVIKKADNALYEGKGRGRNCVVVA</sequence>
<protein>
    <submittedName>
        <fullName evidence="3">Putative diguanylate cyclase YdaM</fullName>
        <ecNumber evidence="3">2.7.7.65</ecNumber>
    </submittedName>
</protein>
<dbReference type="NCBIfam" id="TIGR00254">
    <property type="entry name" value="GGDEF"/>
    <property type="match status" value="1"/>
</dbReference>
<dbReference type="STRING" id="476652.DEAC_c42160"/>
<comment type="caution">
    <text evidence="3">The sequence shown here is derived from an EMBL/GenBank/DDBJ whole genome shotgun (WGS) entry which is preliminary data.</text>
</comment>
<keyword evidence="1" id="KW-1133">Transmembrane helix</keyword>
<dbReference type="AlphaFoldDB" id="A0A0J1IGJ4"/>
<dbReference type="InterPro" id="IPR050469">
    <property type="entry name" value="Diguanylate_Cyclase"/>
</dbReference>
<evidence type="ECO:0000259" key="2">
    <source>
        <dbReference type="PROSITE" id="PS50887"/>
    </source>
</evidence>
<dbReference type="FunFam" id="3.30.70.270:FF:000001">
    <property type="entry name" value="Diguanylate cyclase domain protein"/>
    <property type="match status" value="1"/>
</dbReference>
<gene>
    <name evidence="3" type="primary">ydaM_3</name>
    <name evidence="3" type="ORF">DEAC_c42160</name>
</gene>
<organism evidence="3 4">
    <name type="scientific">Desulfosporosinus acididurans</name>
    <dbReference type="NCBI Taxonomy" id="476652"/>
    <lineage>
        <taxon>Bacteria</taxon>
        <taxon>Bacillati</taxon>
        <taxon>Bacillota</taxon>
        <taxon>Clostridia</taxon>
        <taxon>Eubacteriales</taxon>
        <taxon>Desulfitobacteriaceae</taxon>
        <taxon>Desulfosporosinus</taxon>
    </lineage>
</organism>
<feature type="transmembrane region" description="Helical" evidence="1">
    <location>
        <begin position="63"/>
        <end position="80"/>
    </location>
</feature>
<dbReference type="PANTHER" id="PTHR45138">
    <property type="entry name" value="REGULATORY COMPONENTS OF SENSORY TRANSDUCTION SYSTEM"/>
    <property type="match status" value="1"/>
</dbReference>
<dbReference type="PANTHER" id="PTHR45138:SF9">
    <property type="entry name" value="DIGUANYLATE CYCLASE DGCM-RELATED"/>
    <property type="match status" value="1"/>
</dbReference>
<keyword evidence="1" id="KW-0472">Membrane</keyword>
<dbReference type="Gene3D" id="3.30.70.270">
    <property type="match status" value="1"/>
</dbReference>
<dbReference type="Proteomes" id="UP000036356">
    <property type="component" value="Unassembled WGS sequence"/>
</dbReference>
<feature type="domain" description="GGDEF" evidence="2">
    <location>
        <begin position="260"/>
        <end position="390"/>
    </location>
</feature>
<keyword evidence="1" id="KW-0812">Transmembrane</keyword>
<accession>A0A0J1IGJ4</accession>
<feature type="transmembrane region" description="Helical" evidence="1">
    <location>
        <begin position="92"/>
        <end position="112"/>
    </location>
</feature>
<dbReference type="PATRIC" id="fig|476652.3.peg.4459"/>
<dbReference type="PROSITE" id="PS50887">
    <property type="entry name" value="GGDEF"/>
    <property type="match status" value="1"/>
</dbReference>
<dbReference type="InterPro" id="IPR000160">
    <property type="entry name" value="GGDEF_dom"/>
</dbReference>
<name>A0A0J1IGJ4_9FIRM</name>
<keyword evidence="3" id="KW-0548">Nucleotidyltransferase</keyword>
<feature type="transmembrane region" description="Helical" evidence="1">
    <location>
        <begin position="195"/>
        <end position="219"/>
    </location>
</feature>
<proteinExistence type="predicted"/>
<evidence type="ECO:0000313" key="4">
    <source>
        <dbReference type="Proteomes" id="UP000036356"/>
    </source>
</evidence>
<evidence type="ECO:0000256" key="1">
    <source>
        <dbReference type="SAM" id="Phobius"/>
    </source>
</evidence>
<feature type="transmembrane region" description="Helical" evidence="1">
    <location>
        <begin position="6"/>
        <end position="24"/>
    </location>
</feature>
<feature type="transmembrane region" description="Helical" evidence="1">
    <location>
        <begin position="124"/>
        <end position="144"/>
    </location>
</feature>
<dbReference type="CDD" id="cd01949">
    <property type="entry name" value="GGDEF"/>
    <property type="match status" value="1"/>
</dbReference>
<feature type="transmembrane region" description="Helical" evidence="1">
    <location>
        <begin position="156"/>
        <end position="175"/>
    </location>
</feature>
<keyword evidence="3" id="KW-0808">Transferase</keyword>
<dbReference type="EMBL" id="LDZY01000022">
    <property type="protein sequence ID" value="KLU63851.1"/>
    <property type="molecule type" value="Genomic_DNA"/>
</dbReference>
<dbReference type="SUPFAM" id="SSF55073">
    <property type="entry name" value="Nucleotide cyclase"/>
    <property type="match status" value="1"/>
</dbReference>
<evidence type="ECO:0000313" key="3">
    <source>
        <dbReference type="EMBL" id="KLU63851.1"/>
    </source>
</evidence>
<feature type="transmembrane region" description="Helical" evidence="1">
    <location>
        <begin position="31"/>
        <end position="51"/>
    </location>
</feature>
<reference evidence="3 4" key="1">
    <citation type="submission" date="2015-06" db="EMBL/GenBank/DDBJ databases">
        <title>Draft genome of the moderately acidophilic sulfate reducer Candidatus Desulfosporosinus acididurans strain M1.</title>
        <authorList>
            <person name="Poehlein A."/>
            <person name="Petzsch P."/>
            <person name="Johnson B.D."/>
            <person name="Schloemann M."/>
            <person name="Daniel R."/>
            <person name="Muehling M."/>
        </authorList>
    </citation>
    <scope>NUCLEOTIDE SEQUENCE [LARGE SCALE GENOMIC DNA]</scope>
    <source>
        <strain evidence="3 4">M1</strain>
    </source>
</reference>
<keyword evidence="4" id="KW-1185">Reference proteome</keyword>
<dbReference type="Pfam" id="PF00990">
    <property type="entry name" value="GGDEF"/>
    <property type="match status" value="1"/>
</dbReference>
<dbReference type="InterPro" id="IPR043128">
    <property type="entry name" value="Rev_trsase/Diguanyl_cyclase"/>
</dbReference>
<dbReference type="GO" id="GO:0052621">
    <property type="term" value="F:diguanylate cyclase activity"/>
    <property type="evidence" value="ECO:0007669"/>
    <property type="project" value="UniProtKB-EC"/>
</dbReference>
<dbReference type="InterPro" id="IPR029787">
    <property type="entry name" value="Nucleotide_cyclase"/>
</dbReference>
<dbReference type="SMART" id="SM00267">
    <property type="entry name" value="GGDEF"/>
    <property type="match status" value="1"/>
</dbReference>